<evidence type="ECO:0000313" key="3">
    <source>
        <dbReference type="Proteomes" id="UP000675781"/>
    </source>
</evidence>
<dbReference type="AlphaFoldDB" id="A0A941EIP4"/>
<gene>
    <name evidence="2" type="ORF">KDL01_03120</name>
</gene>
<sequence length="141" mass="14632">MAHRFARATVGAATLGLGLVGTAGIAAAVTVHPLTASNCGTQYNYATCIYIQGSGPYVSYWQATSVDQVGTLETRFVSLDGPNGFHVCSGNLVKLSGIYTESACTGSPDKNEPTGTYCARTYVYGNGSGYFTDGTDCTDVS</sequence>
<name>A0A941EIP4_9ACTN</name>
<accession>A0A941EIP4</accession>
<keyword evidence="3" id="KW-1185">Reference proteome</keyword>
<organism evidence="2 3">
    <name type="scientific">Actinospica durhamensis</name>
    <dbReference type="NCBI Taxonomy" id="1508375"/>
    <lineage>
        <taxon>Bacteria</taxon>
        <taxon>Bacillati</taxon>
        <taxon>Actinomycetota</taxon>
        <taxon>Actinomycetes</taxon>
        <taxon>Catenulisporales</taxon>
        <taxon>Actinospicaceae</taxon>
        <taxon>Actinospica</taxon>
    </lineage>
</organism>
<feature type="signal peptide" evidence="1">
    <location>
        <begin position="1"/>
        <end position="28"/>
    </location>
</feature>
<proteinExistence type="predicted"/>
<protein>
    <submittedName>
        <fullName evidence="2">Uncharacterized protein</fullName>
    </submittedName>
</protein>
<feature type="chain" id="PRO_5037566087" evidence="1">
    <location>
        <begin position="29"/>
        <end position="141"/>
    </location>
</feature>
<dbReference type="Proteomes" id="UP000675781">
    <property type="component" value="Unassembled WGS sequence"/>
</dbReference>
<reference evidence="2" key="1">
    <citation type="submission" date="2021-04" db="EMBL/GenBank/DDBJ databases">
        <title>Genome based classification of Actinospica acidithermotolerans sp. nov., an actinobacterium isolated from an Indonesian hot spring.</title>
        <authorList>
            <person name="Kusuma A.B."/>
            <person name="Putra K.E."/>
            <person name="Nafisah S."/>
            <person name="Loh J."/>
            <person name="Nouioui I."/>
            <person name="Goodfellow M."/>
        </authorList>
    </citation>
    <scope>NUCLEOTIDE SEQUENCE</scope>
    <source>
        <strain evidence="2">CSCA 57</strain>
    </source>
</reference>
<evidence type="ECO:0000313" key="2">
    <source>
        <dbReference type="EMBL" id="MBR7832232.1"/>
    </source>
</evidence>
<comment type="caution">
    <text evidence="2">The sequence shown here is derived from an EMBL/GenBank/DDBJ whole genome shotgun (WGS) entry which is preliminary data.</text>
</comment>
<evidence type="ECO:0000256" key="1">
    <source>
        <dbReference type="SAM" id="SignalP"/>
    </source>
</evidence>
<dbReference type="EMBL" id="JAGSOG010000008">
    <property type="protein sequence ID" value="MBR7832232.1"/>
    <property type="molecule type" value="Genomic_DNA"/>
</dbReference>
<dbReference type="RefSeq" id="WP_212526769.1">
    <property type="nucleotide sequence ID" value="NZ_JAGSOG010000008.1"/>
</dbReference>
<keyword evidence="1" id="KW-0732">Signal</keyword>